<reference evidence="2" key="1">
    <citation type="submission" date="2014-01" db="EMBL/GenBank/DDBJ databases">
        <title>The Genome Sequence of Fusobacterium nucleatum 13_3C.</title>
        <authorList>
            <consortium name="The Broad Institute Genomics Platform"/>
            <person name="Earl A."/>
            <person name="Allen-Vercoe E."/>
            <person name="Daigneault M."/>
            <person name="Young S.K."/>
            <person name="Zeng Q."/>
            <person name="Gargeya S."/>
            <person name="Fitzgerald M."/>
            <person name="Abouelleil A."/>
            <person name="Alvarado L."/>
            <person name="Chapman S.B."/>
            <person name="Gainer-Dewar J."/>
            <person name="Goldberg J."/>
            <person name="Griggs A."/>
            <person name="Gujja S."/>
            <person name="Hansen M."/>
            <person name="Howarth C."/>
            <person name="Imamovic A."/>
            <person name="Ireland A."/>
            <person name="Larimer J."/>
            <person name="McCowan C."/>
            <person name="Murphy C."/>
            <person name="Pearson M."/>
            <person name="Poon T.W."/>
            <person name="Priest M."/>
            <person name="Roberts A."/>
            <person name="Saif S."/>
            <person name="Shea T."/>
            <person name="Sykes S."/>
            <person name="Wortman J."/>
            <person name="Nusbaum C."/>
            <person name="Birren B."/>
        </authorList>
    </citation>
    <scope>NUCLEOTIDE SEQUENCE [LARGE SCALE GENOMIC DNA]</scope>
    <source>
        <strain evidence="2">13_3C</strain>
    </source>
</reference>
<feature type="coiled-coil region" evidence="1">
    <location>
        <begin position="312"/>
        <end position="339"/>
    </location>
</feature>
<evidence type="ECO:0000256" key="1">
    <source>
        <dbReference type="SAM" id="Coils"/>
    </source>
</evidence>
<dbReference type="EMBL" id="JAOZ01000001">
    <property type="protein sequence ID" value="ETZ31303.1"/>
    <property type="molecule type" value="Genomic_DNA"/>
</dbReference>
<organism evidence="2">
    <name type="scientific">Fusobacterium nucleatum 13_3C</name>
    <dbReference type="NCBI Taxonomy" id="1357398"/>
    <lineage>
        <taxon>Bacteria</taxon>
        <taxon>Fusobacteriati</taxon>
        <taxon>Fusobacteriota</taxon>
        <taxon>Fusobacteriia</taxon>
        <taxon>Fusobacteriales</taxon>
        <taxon>Fusobacteriaceae</taxon>
        <taxon>Fusobacterium</taxon>
    </lineage>
</organism>
<gene>
    <name evidence="2" type="ORF">HMPREF2085_00036</name>
</gene>
<dbReference type="AlphaFoldDB" id="X7SCE8"/>
<name>X7SCE8_FUSNU</name>
<proteinExistence type="predicted"/>
<dbReference type="HOGENOM" id="CLU_374191_0_0_0"/>
<comment type="caution">
    <text evidence="2">The sequence shown here is derived from an EMBL/GenBank/DDBJ whole genome shotgun (WGS) entry which is preliminary data.</text>
</comment>
<evidence type="ECO:0000313" key="2">
    <source>
        <dbReference type="EMBL" id="ETZ31303.1"/>
    </source>
</evidence>
<accession>X7SCE8</accession>
<feature type="coiled-coil region" evidence="1">
    <location>
        <begin position="195"/>
        <end position="246"/>
    </location>
</feature>
<keyword evidence="1" id="KW-0175">Coiled coil</keyword>
<dbReference type="PATRIC" id="fig|1357398.3.peg.37"/>
<protein>
    <submittedName>
        <fullName evidence="2">Uncharacterized protein</fullName>
    </submittedName>
</protein>
<sequence length="736" mass="87467">MGNLNLYYSNEILKGYKGKKYFALPIKEIFIDLYIDRKKLNLYQEIILELYKCDCGNIGDIEEVLKLNSFHTENDNNKDRESLIKYIVDELKKLGYIKNNAITEEGNAILEENLDDEKLLGSVFYNPFTQKYINFLLIDELYKINGNEKNLYKIEVAEKEEQIDFGTPGSPKKIKVKFLKERDHSKKIFDIDEFIGIISRELRQLNSELEEFRDSGSNNNLAKSQKQNFLEEKKEYLNKIRKFKEKLEKSVYVLISLDLEKNRVSTSFEPEISDYRLREELKKESEIRDLIDHNIDNDISEEEKIKIRINYNNKEEEIIKDSNNQLSKLSNLVKKLANLSGLKEGIKNYKENIKIIYESFGEVLLYLLEDINLSKIKNKKMELERILRNCNNYSDNLIDSYLNFDEKLNHIKDNKKLKDLICHLIIAEEEKGEKKFQNYLRKDSNFLEFLKNLIDKRNVFSHSEEDSIINTDEEKFEYNFELEAKKKLYEFIEKIFDFKFEESTINFITIDEVTENQIREISNKKINNEFSDVIISKVRNELLETRIFFEYYKSFKSQIYKALFMNRVAVLLEANMQLVRKSLDKVLEIEEIKNYCKRDKKLEKLYLDEIDSNFFKYNIENEWINKEFNKIKDVYILVKKVEGARQNFSIGTLNNNAVTLLALKNKNSILQELINNCLDFFKLVFIISNLRGHNGNFYLKNKDDNVKEIEEVESFLKTVYEVEKKVLKFIGGIENE</sequence>